<accession>A0A6J4VU66</accession>
<name>A0A6J4VU66_9DEIN</name>
<proteinExistence type="predicted"/>
<evidence type="ECO:0000256" key="1">
    <source>
        <dbReference type="SAM" id="SignalP"/>
    </source>
</evidence>
<keyword evidence="1" id="KW-0732">Signal</keyword>
<feature type="chain" id="PRO_5026907593" evidence="1">
    <location>
        <begin position="24"/>
        <end position="417"/>
    </location>
</feature>
<reference evidence="2" key="1">
    <citation type="submission" date="2020-02" db="EMBL/GenBank/DDBJ databases">
        <authorList>
            <person name="Meier V. D."/>
        </authorList>
    </citation>
    <scope>NUCLEOTIDE SEQUENCE</scope>
    <source>
        <strain evidence="2">AVDCRST_MAG86</strain>
    </source>
</reference>
<sequence length="417" mass="44056">MMCRRLTLSALVTTLICSASAFAAAPEPLANLSHLDFLTVPVTPPEGAGHSTYRLDEEPELLALWTYAEPLEDGSGYRHVGGGDYDAATDTWSQGAFNADDLTRAAVVYLRHWRASGEESSRASAYELLRTVAYLQTVTKGPSEGNVVLWMQPDGTLNPSAEPVELPDPSDSGASYWLARTVWAFGEGYAAFAEGATRAELESWQLVEAESGTLTGGEVVTPEGAWNGEANWSGGAYVTLPPGGELSVEVPLPTAGRYAVLPVFERQPVNLFAAGADISLGGQTYRLAQGGAGDPGVSPNEGLLTVALAKTSGQVQALDAGTTSLTATATGDSVNLDAFLVRPEVARLGLSGDTRQTLLQSFAPQRRVVSLDSWLLITTYDGAGNPTGTVVEAGSRVPVRLIRREPVSFSSDSLHLR</sequence>
<dbReference type="EMBL" id="CADCWP010000355">
    <property type="protein sequence ID" value="CAA9588053.1"/>
    <property type="molecule type" value="Genomic_DNA"/>
</dbReference>
<protein>
    <submittedName>
        <fullName evidence="2">Uncharacterized protein</fullName>
    </submittedName>
</protein>
<feature type="signal peptide" evidence="1">
    <location>
        <begin position="1"/>
        <end position="23"/>
    </location>
</feature>
<evidence type="ECO:0000313" key="2">
    <source>
        <dbReference type="EMBL" id="CAA9588053.1"/>
    </source>
</evidence>
<dbReference type="AlphaFoldDB" id="A0A6J4VU66"/>
<gene>
    <name evidence="2" type="ORF">AVDCRST_MAG86-4210</name>
</gene>
<dbReference type="Gene3D" id="2.60.120.260">
    <property type="entry name" value="Galactose-binding domain-like"/>
    <property type="match status" value="1"/>
</dbReference>
<organism evidence="2">
    <name type="scientific">uncultured Truepera sp</name>
    <dbReference type="NCBI Taxonomy" id="543023"/>
    <lineage>
        <taxon>Bacteria</taxon>
        <taxon>Thermotogati</taxon>
        <taxon>Deinococcota</taxon>
        <taxon>Deinococci</taxon>
        <taxon>Trueperales</taxon>
        <taxon>Trueperaceae</taxon>
        <taxon>Truepera</taxon>
        <taxon>environmental samples</taxon>
    </lineage>
</organism>